<feature type="repeat" description="WD" evidence="7">
    <location>
        <begin position="277"/>
        <end position="313"/>
    </location>
</feature>
<dbReference type="InterPro" id="IPR019775">
    <property type="entry name" value="WD40_repeat_CS"/>
</dbReference>
<dbReference type="OrthoDB" id="427795at2759"/>
<evidence type="ECO:0000256" key="1">
    <source>
        <dbReference type="ARBA" id="ARBA00004123"/>
    </source>
</evidence>
<feature type="repeat" description="WD" evidence="7">
    <location>
        <begin position="184"/>
        <end position="226"/>
    </location>
</feature>
<keyword evidence="5" id="KW-0156">Chromatin regulator</keyword>
<protein>
    <submittedName>
        <fullName evidence="10">WD40-repeat-containing domain protein</fullName>
    </submittedName>
</protein>
<keyword evidence="11" id="KW-1185">Reference proteome</keyword>
<accession>A0A835ZEH9</accession>
<dbReference type="InterPro" id="IPR020472">
    <property type="entry name" value="WD40_PAC1"/>
</dbReference>
<dbReference type="InterPro" id="IPR036322">
    <property type="entry name" value="WD40_repeat_dom_sf"/>
</dbReference>
<dbReference type="SUPFAM" id="SSF50978">
    <property type="entry name" value="WD40 repeat-like"/>
    <property type="match status" value="1"/>
</dbReference>
<evidence type="ECO:0000313" key="10">
    <source>
        <dbReference type="EMBL" id="KAG5192291.1"/>
    </source>
</evidence>
<dbReference type="InterPro" id="IPR015943">
    <property type="entry name" value="WD40/YVTN_repeat-like_dom_sf"/>
</dbReference>
<dbReference type="FunFam" id="2.130.10.10:FF:000512">
    <property type="entry name" value="WD-40 repeat-containing protein MSI1"/>
    <property type="match status" value="1"/>
</dbReference>
<dbReference type="EMBL" id="JAFCMP010000008">
    <property type="protein sequence ID" value="KAG5192291.1"/>
    <property type="molecule type" value="Genomic_DNA"/>
</dbReference>
<dbReference type="PROSITE" id="PS50082">
    <property type="entry name" value="WD_REPEATS_2"/>
    <property type="match status" value="5"/>
</dbReference>
<feature type="repeat" description="WD" evidence="7">
    <location>
        <begin position="231"/>
        <end position="273"/>
    </location>
</feature>
<dbReference type="PROSITE" id="PS00678">
    <property type="entry name" value="WD_REPEATS_1"/>
    <property type="match status" value="2"/>
</dbReference>
<dbReference type="PROSITE" id="PS50294">
    <property type="entry name" value="WD_REPEATS_REGION"/>
    <property type="match status" value="3"/>
</dbReference>
<keyword evidence="3 7" id="KW-0853">WD repeat</keyword>
<comment type="caution">
    <text evidence="10">The sequence shown here is derived from an EMBL/GenBank/DDBJ whole genome shotgun (WGS) entry which is preliminary data.</text>
</comment>
<keyword evidence="4" id="KW-0677">Repeat</keyword>
<evidence type="ECO:0000256" key="3">
    <source>
        <dbReference type="ARBA" id="ARBA00022574"/>
    </source>
</evidence>
<comment type="subcellular location">
    <subcellularLocation>
        <location evidence="1">Nucleus</location>
    </subcellularLocation>
</comment>
<evidence type="ECO:0000256" key="6">
    <source>
        <dbReference type="ARBA" id="ARBA00023242"/>
    </source>
</evidence>
<evidence type="ECO:0000256" key="2">
    <source>
        <dbReference type="ARBA" id="ARBA00009341"/>
    </source>
</evidence>
<dbReference type="PANTHER" id="PTHR22850">
    <property type="entry name" value="WD40 REPEAT FAMILY"/>
    <property type="match status" value="1"/>
</dbReference>
<gene>
    <name evidence="10" type="ORF">JKP88DRAFT_271199</name>
</gene>
<reference evidence="10" key="1">
    <citation type="submission" date="2021-02" db="EMBL/GenBank/DDBJ databases">
        <title>First Annotated Genome of the Yellow-green Alga Tribonema minus.</title>
        <authorList>
            <person name="Mahan K.M."/>
        </authorList>
    </citation>
    <scope>NUCLEOTIDE SEQUENCE</scope>
    <source>
        <strain evidence="10">UTEX B ZZ1240</strain>
    </source>
</reference>
<evidence type="ECO:0000259" key="9">
    <source>
        <dbReference type="Pfam" id="PF12265"/>
    </source>
</evidence>
<dbReference type="Gene3D" id="2.130.10.10">
    <property type="entry name" value="YVTN repeat-like/Quinoprotein amine dehydrogenase"/>
    <property type="match status" value="1"/>
</dbReference>
<dbReference type="AlphaFoldDB" id="A0A835ZEH9"/>
<dbReference type="Pfam" id="PF12265">
    <property type="entry name" value="CAF1C_H4-bd"/>
    <property type="match status" value="1"/>
</dbReference>
<dbReference type="PRINTS" id="PR00320">
    <property type="entry name" value="GPROTEINBRPT"/>
</dbReference>
<dbReference type="GO" id="GO:0006325">
    <property type="term" value="P:chromatin organization"/>
    <property type="evidence" value="ECO:0007669"/>
    <property type="project" value="UniProtKB-KW"/>
</dbReference>
<dbReference type="InterPro" id="IPR050459">
    <property type="entry name" value="WD_repeat_RBAP46/RBAP48/MSI1"/>
</dbReference>
<feature type="domain" description="Histone-binding protein RBBP4-like N-terminal" evidence="9">
    <location>
        <begin position="30"/>
        <end position="100"/>
    </location>
</feature>
<organism evidence="10 11">
    <name type="scientific">Tribonema minus</name>
    <dbReference type="NCBI Taxonomy" id="303371"/>
    <lineage>
        <taxon>Eukaryota</taxon>
        <taxon>Sar</taxon>
        <taxon>Stramenopiles</taxon>
        <taxon>Ochrophyta</taxon>
        <taxon>PX clade</taxon>
        <taxon>Xanthophyceae</taxon>
        <taxon>Tribonematales</taxon>
        <taxon>Tribonemataceae</taxon>
        <taxon>Tribonema</taxon>
    </lineage>
</organism>
<dbReference type="SMART" id="SM00320">
    <property type="entry name" value="WD40"/>
    <property type="match status" value="6"/>
</dbReference>
<feature type="repeat" description="WD" evidence="7">
    <location>
        <begin position="378"/>
        <end position="412"/>
    </location>
</feature>
<proteinExistence type="inferred from homology"/>
<dbReference type="Proteomes" id="UP000664859">
    <property type="component" value="Unassembled WGS sequence"/>
</dbReference>
<sequence length="433" mass="48722">MGGEGENTAVDLTAGDPADVENDNDRIITEEFKIWKKNTPFLYDIVMSHSLEWPSLTVQWLPDVSSLPDKDYETHKLILGTHTEQNEQNYLMIATVNLPKEDTEIDARKYDDERDEVGGFGGVDNKIEISVKLNHEGEVNRARYMPQNPFVIATKGPHADVCVFDVSRHPSVPANNTVRPEHRCTGHTKEGFGLAWNPHKEGGLLSGSEDMVVCYWDLKEAGKTVAATRQWKGHTAIVSDVAWHCSKPTLFGSVGDDKQLLIWDLDEAKDAPVFAVPNAHEREINCLAFAPHSEFLLATGSNDRTVALWDMRNLSQKLHSLEGHRGDVFQVQWCPLDETVLASCSSDRRVHVWDMARIGEEQDEEDREDGPPELLFIHGGHTARVEDFSWNPNMERTIASVSMDNVLQVWQVADNVFNEGNEDEEEPADDDLE</sequence>
<evidence type="ECO:0000313" key="11">
    <source>
        <dbReference type="Proteomes" id="UP000664859"/>
    </source>
</evidence>
<feature type="region of interest" description="Disordered" evidence="8">
    <location>
        <begin position="1"/>
        <end position="21"/>
    </location>
</feature>
<dbReference type="InterPro" id="IPR022052">
    <property type="entry name" value="Histone-bd_RBBP4-like_N"/>
</dbReference>
<name>A0A835ZEH9_9STRA</name>
<keyword evidence="6" id="KW-0539">Nucleus</keyword>
<evidence type="ECO:0000256" key="5">
    <source>
        <dbReference type="ARBA" id="ARBA00022853"/>
    </source>
</evidence>
<evidence type="ECO:0000256" key="8">
    <source>
        <dbReference type="SAM" id="MobiDB-lite"/>
    </source>
</evidence>
<dbReference type="GO" id="GO:0005634">
    <property type="term" value="C:nucleus"/>
    <property type="evidence" value="ECO:0007669"/>
    <property type="project" value="UniProtKB-SubCell"/>
</dbReference>
<dbReference type="InterPro" id="IPR001680">
    <property type="entry name" value="WD40_rpt"/>
</dbReference>
<dbReference type="Pfam" id="PF00400">
    <property type="entry name" value="WD40"/>
    <property type="match status" value="5"/>
</dbReference>
<evidence type="ECO:0000256" key="4">
    <source>
        <dbReference type="ARBA" id="ARBA00022737"/>
    </source>
</evidence>
<feature type="repeat" description="WD" evidence="7">
    <location>
        <begin position="321"/>
        <end position="355"/>
    </location>
</feature>
<comment type="similarity">
    <text evidence="2">Belongs to the WD repeat RBAP46/RBAP48/MSI1 family.</text>
</comment>
<evidence type="ECO:0000256" key="7">
    <source>
        <dbReference type="PROSITE-ProRule" id="PRU00221"/>
    </source>
</evidence>